<protein>
    <submittedName>
        <fullName evidence="1">Uncharacterized protein</fullName>
    </submittedName>
</protein>
<accession>A0A4U6XUI1</accession>
<keyword evidence="2" id="KW-1185">Reference proteome</keyword>
<evidence type="ECO:0000313" key="2">
    <source>
        <dbReference type="Proteomes" id="UP000310108"/>
    </source>
</evidence>
<evidence type="ECO:0000313" key="1">
    <source>
        <dbReference type="EMBL" id="TKW59640.1"/>
    </source>
</evidence>
<proteinExistence type="predicted"/>
<organism evidence="1 2">
    <name type="scientific">Colletotrichum tanaceti</name>
    <dbReference type="NCBI Taxonomy" id="1306861"/>
    <lineage>
        <taxon>Eukaryota</taxon>
        <taxon>Fungi</taxon>
        <taxon>Dikarya</taxon>
        <taxon>Ascomycota</taxon>
        <taxon>Pezizomycotina</taxon>
        <taxon>Sordariomycetes</taxon>
        <taxon>Hypocreomycetidae</taxon>
        <taxon>Glomerellales</taxon>
        <taxon>Glomerellaceae</taxon>
        <taxon>Colletotrichum</taxon>
        <taxon>Colletotrichum destructivum species complex</taxon>
    </lineage>
</organism>
<gene>
    <name evidence="1" type="ORF">CTA1_7493</name>
</gene>
<sequence>MVVLFWNGMRQDSSSARPKHFRLLSTLLIQPAIQSETVTMDTQ</sequence>
<comment type="caution">
    <text evidence="1">The sequence shown here is derived from an EMBL/GenBank/DDBJ whole genome shotgun (WGS) entry which is preliminary data.</text>
</comment>
<dbReference type="Proteomes" id="UP000310108">
    <property type="component" value="Unassembled WGS sequence"/>
</dbReference>
<reference evidence="1 2" key="1">
    <citation type="journal article" date="2019" name="PLoS ONE">
        <title>Comparative genome analysis indicates high evolutionary potential of pathogenicity genes in Colletotrichum tanaceti.</title>
        <authorList>
            <person name="Lelwala R.V."/>
            <person name="Korhonen P.K."/>
            <person name="Young N.D."/>
            <person name="Scott J.B."/>
            <person name="Ades P.A."/>
            <person name="Gasser R.B."/>
            <person name="Taylor P.W.J."/>
        </authorList>
    </citation>
    <scope>NUCLEOTIDE SEQUENCE [LARGE SCALE GENOMIC DNA]</scope>
    <source>
        <strain evidence="1">BRIP57314</strain>
    </source>
</reference>
<name>A0A4U6XUI1_9PEZI</name>
<dbReference type="EMBL" id="PJEX01000006">
    <property type="protein sequence ID" value="TKW59640.1"/>
    <property type="molecule type" value="Genomic_DNA"/>
</dbReference>
<dbReference type="AlphaFoldDB" id="A0A4U6XUI1"/>